<evidence type="ECO:0000313" key="2">
    <source>
        <dbReference type="Proteomes" id="UP000321224"/>
    </source>
</evidence>
<dbReference type="Proteomes" id="UP000321224">
    <property type="component" value="Unassembled WGS sequence"/>
</dbReference>
<proteinExistence type="predicted"/>
<evidence type="ECO:0000313" key="1">
    <source>
        <dbReference type="EMBL" id="GEL74255.1"/>
    </source>
</evidence>
<dbReference type="AlphaFoldDB" id="A0A511HLE9"/>
<protein>
    <submittedName>
        <fullName evidence="1">Uncharacterized protein</fullName>
    </submittedName>
</protein>
<reference evidence="1 2" key="1">
    <citation type="submission" date="2019-07" db="EMBL/GenBank/DDBJ databases">
        <title>Whole genome shotgun sequence of Myxococcus virescens NBRC 100334.</title>
        <authorList>
            <person name="Hosoyama A."/>
            <person name="Uohara A."/>
            <person name="Ohji S."/>
            <person name="Ichikawa N."/>
        </authorList>
    </citation>
    <scope>NUCLEOTIDE SEQUENCE [LARGE SCALE GENOMIC DNA]</scope>
    <source>
        <strain evidence="1 2">NBRC 100334</strain>
    </source>
</reference>
<comment type="caution">
    <text evidence="1">The sequence shown here is derived from an EMBL/GenBank/DDBJ whole genome shotgun (WGS) entry which is preliminary data.</text>
</comment>
<gene>
    <name evidence="1" type="ORF">MVI01_60390</name>
</gene>
<name>A0A511HLE9_9BACT</name>
<accession>A0A511HLE9</accession>
<sequence length="95" mass="10779">MWVSSIGQEAGGSAWIRTLPALAWRLLYRKAEDALRGRMTMTTDTPAWTRDNEGWLVRVKVGGRIQEVRCTTESQARYFATVLAMNPPKPSKLRN</sequence>
<dbReference type="EMBL" id="BJVY01000045">
    <property type="protein sequence ID" value="GEL74255.1"/>
    <property type="molecule type" value="Genomic_DNA"/>
</dbReference>
<organism evidence="1 2">
    <name type="scientific">Myxococcus virescens</name>
    <dbReference type="NCBI Taxonomy" id="83456"/>
    <lineage>
        <taxon>Bacteria</taxon>
        <taxon>Pseudomonadati</taxon>
        <taxon>Myxococcota</taxon>
        <taxon>Myxococcia</taxon>
        <taxon>Myxococcales</taxon>
        <taxon>Cystobacterineae</taxon>
        <taxon>Myxococcaceae</taxon>
        <taxon>Myxococcus</taxon>
    </lineage>
</organism>